<evidence type="ECO:0000256" key="3">
    <source>
        <dbReference type="SAM" id="MobiDB-lite"/>
    </source>
</evidence>
<dbReference type="PANTHER" id="PTHR23416:SF23">
    <property type="entry name" value="ACETYLTRANSFERASE C18B11.09C-RELATED"/>
    <property type="match status" value="1"/>
</dbReference>
<keyword evidence="5" id="KW-1185">Reference proteome</keyword>
<feature type="region of interest" description="Disordered" evidence="3">
    <location>
        <begin position="1"/>
        <end position="29"/>
    </location>
</feature>
<dbReference type="InterPro" id="IPR011004">
    <property type="entry name" value="Trimer_LpxA-like_sf"/>
</dbReference>
<dbReference type="CDD" id="cd04647">
    <property type="entry name" value="LbH_MAT_like"/>
    <property type="match status" value="1"/>
</dbReference>
<dbReference type="Gene3D" id="2.160.10.10">
    <property type="entry name" value="Hexapeptide repeat proteins"/>
    <property type="match status" value="1"/>
</dbReference>
<accession>A0A494YGI0</accession>
<dbReference type="EMBL" id="RBZU01000001">
    <property type="protein sequence ID" value="RKP59137.1"/>
    <property type="molecule type" value="Genomic_DNA"/>
</dbReference>
<comment type="similarity">
    <text evidence="1">Belongs to the transferase hexapeptide repeat family.</text>
</comment>
<feature type="compositionally biased region" description="Basic residues" evidence="3">
    <location>
        <begin position="16"/>
        <end position="25"/>
    </location>
</feature>
<proteinExistence type="inferred from homology"/>
<evidence type="ECO:0000256" key="1">
    <source>
        <dbReference type="ARBA" id="ARBA00007274"/>
    </source>
</evidence>
<dbReference type="Proteomes" id="UP000270342">
    <property type="component" value="Unassembled WGS sequence"/>
</dbReference>
<comment type="caution">
    <text evidence="4">The sequence shown here is derived from an EMBL/GenBank/DDBJ whole genome shotgun (WGS) entry which is preliminary data.</text>
</comment>
<dbReference type="InterPro" id="IPR051159">
    <property type="entry name" value="Hexapeptide_acetyltransf"/>
</dbReference>
<feature type="compositionally biased region" description="Low complexity" evidence="3">
    <location>
        <begin position="1"/>
        <end position="15"/>
    </location>
</feature>
<dbReference type="AlphaFoldDB" id="A0A494YGI0"/>
<protein>
    <submittedName>
        <fullName evidence="4">Acyltransferase</fullName>
    </submittedName>
</protein>
<dbReference type="GO" id="GO:0005829">
    <property type="term" value="C:cytosol"/>
    <property type="evidence" value="ECO:0007669"/>
    <property type="project" value="TreeGrafter"/>
</dbReference>
<keyword evidence="4" id="KW-0012">Acyltransferase</keyword>
<name>A0A494YGI0_9BURK</name>
<dbReference type="SUPFAM" id="SSF51161">
    <property type="entry name" value="Trimeric LpxA-like enzymes"/>
    <property type="match status" value="1"/>
</dbReference>
<dbReference type="PANTHER" id="PTHR23416">
    <property type="entry name" value="SIALIC ACID SYNTHASE-RELATED"/>
    <property type="match status" value="1"/>
</dbReference>
<evidence type="ECO:0000313" key="4">
    <source>
        <dbReference type="EMBL" id="RKP59137.1"/>
    </source>
</evidence>
<evidence type="ECO:0000256" key="2">
    <source>
        <dbReference type="ARBA" id="ARBA00022679"/>
    </source>
</evidence>
<sequence length="203" mass="21169">MRSARASSHSSAARPTRFRLRPRPRPRPEGRLMKSLLDTFRNPLANLALAVLPATRAFGVKRALLNALGFEIGADCKITGGVKFYGRGRIAIGNDTWIGLGCVFIVAPDAAIVIGSRCDIAPRVIFHTGSHRIGDGRRRAGEGYSSPITIADGSWIGTGSVVLGGSHVGSASILAAGATLLAGDYPSDTLLAGVPAIAKRTLG</sequence>
<keyword evidence="2 4" id="KW-0808">Transferase</keyword>
<evidence type="ECO:0000313" key="5">
    <source>
        <dbReference type="Proteomes" id="UP000270342"/>
    </source>
</evidence>
<organism evidence="4 5">
    <name type="scientific">Pararobbsia silviterrae</name>
    <dbReference type="NCBI Taxonomy" id="1792498"/>
    <lineage>
        <taxon>Bacteria</taxon>
        <taxon>Pseudomonadati</taxon>
        <taxon>Pseudomonadota</taxon>
        <taxon>Betaproteobacteria</taxon>
        <taxon>Burkholderiales</taxon>
        <taxon>Burkholderiaceae</taxon>
        <taxon>Pararobbsia</taxon>
    </lineage>
</organism>
<dbReference type="GO" id="GO:0008374">
    <property type="term" value="F:O-acyltransferase activity"/>
    <property type="evidence" value="ECO:0007669"/>
    <property type="project" value="TreeGrafter"/>
</dbReference>
<gene>
    <name evidence="4" type="ORF">D7S86_04360</name>
</gene>
<reference evidence="4 5" key="1">
    <citation type="submission" date="2018-10" db="EMBL/GenBank/DDBJ databases">
        <title>Robbsia sp. DHC34, isolated from soil.</title>
        <authorList>
            <person name="Gao Z.-H."/>
            <person name="Qiu L.-H."/>
        </authorList>
    </citation>
    <scope>NUCLEOTIDE SEQUENCE [LARGE SCALE GENOMIC DNA]</scope>
    <source>
        <strain evidence="4 5">DHC34</strain>
    </source>
</reference>